<evidence type="ECO:0000313" key="4">
    <source>
        <dbReference type="EMBL" id="MEB5477150.1"/>
    </source>
</evidence>
<dbReference type="SUPFAM" id="SSF54106">
    <property type="entry name" value="LysM domain"/>
    <property type="match status" value="1"/>
</dbReference>
<dbReference type="InterPro" id="IPR036779">
    <property type="entry name" value="LysM_dom_sf"/>
</dbReference>
<keyword evidence="5" id="KW-1185">Reference proteome</keyword>
<dbReference type="RefSeq" id="WP_325775533.1">
    <property type="nucleotide sequence ID" value="NZ_VTDN01000006.1"/>
</dbReference>
<name>A0ABU6DTG9_9GAMM</name>
<feature type="compositionally biased region" description="Low complexity" evidence="2">
    <location>
        <begin position="557"/>
        <end position="566"/>
    </location>
</feature>
<dbReference type="CDD" id="cd12797">
    <property type="entry name" value="M23_peptidase"/>
    <property type="match status" value="1"/>
</dbReference>
<evidence type="ECO:0000256" key="2">
    <source>
        <dbReference type="SAM" id="MobiDB-lite"/>
    </source>
</evidence>
<evidence type="ECO:0000313" key="5">
    <source>
        <dbReference type="Proteomes" id="UP001339883"/>
    </source>
</evidence>
<feature type="compositionally biased region" description="Basic and acidic residues" evidence="2">
    <location>
        <begin position="178"/>
        <end position="187"/>
    </location>
</feature>
<dbReference type="SMART" id="SM00257">
    <property type="entry name" value="LysM"/>
    <property type="match status" value="1"/>
</dbReference>
<proteinExistence type="predicted"/>
<dbReference type="InterPro" id="IPR050570">
    <property type="entry name" value="Cell_wall_metabolism_enzyme"/>
</dbReference>
<evidence type="ECO:0000256" key="1">
    <source>
        <dbReference type="ARBA" id="ARBA00022729"/>
    </source>
</evidence>
<dbReference type="CDD" id="cd00118">
    <property type="entry name" value="LysM"/>
    <property type="match status" value="1"/>
</dbReference>
<dbReference type="PANTHER" id="PTHR21666">
    <property type="entry name" value="PEPTIDASE-RELATED"/>
    <property type="match status" value="1"/>
</dbReference>
<accession>A0ABU6DTG9</accession>
<gene>
    <name evidence="4" type="ORF">I2F25_08870</name>
</gene>
<dbReference type="Proteomes" id="UP001339883">
    <property type="component" value="Unassembled WGS sequence"/>
</dbReference>
<dbReference type="SUPFAM" id="SSF53955">
    <property type="entry name" value="Lysozyme-like"/>
    <property type="match status" value="1"/>
</dbReference>
<dbReference type="SUPFAM" id="SSF51261">
    <property type="entry name" value="Duplicated hybrid motif"/>
    <property type="match status" value="1"/>
</dbReference>
<dbReference type="Gene3D" id="2.70.70.10">
    <property type="entry name" value="Glucose Permease (Domain IIA)"/>
    <property type="match status" value="1"/>
</dbReference>
<feature type="domain" description="LysM" evidence="3">
    <location>
        <begin position="3"/>
        <end position="49"/>
    </location>
</feature>
<dbReference type="InterPro" id="IPR011055">
    <property type="entry name" value="Dup_hybrid_motif"/>
</dbReference>
<dbReference type="Gene3D" id="3.10.350.10">
    <property type="entry name" value="LysM domain"/>
    <property type="match status" value="1"/>
</dbReference>
<dbReference type="Gene3D" id="1.10.530.10">
    <property type="match status" value="1"/>
</dbReference>
<feature type="region of interest" description="Disordered" evidence="2">
    <location>
        <begin position="178"/>
        <end position="248"/>
    </location>
</feature>
<dbReference type="InterPro" id="IPR016047">
    <property type="entry name" value="M23ase_b-sheet_dom"/>
</dbReference>
<dbReference type="InterPro" id="IPR023346">
    <property type="entry name" value="Lysozyme-like_dom_sf"/>
</dbReference>
<evidence type="ECO:0000259" key="3">
    <source>
        <dbReference type="PROSITE" id="PS51782"/>
    </source>
</evidence>
<dbReference type="EMBL" id="VTDN01000006">
    <property type="protein sequence ID" value="MEB5477150.1"/>
    <property type="molecule type" value="Genomic_DNA"/>
</dbReference>
<feature type="region of interest" description="Disordered" evidence="2">
    <location>
        <begin position="531"/>
        <end position="573"/>
    </location>
</feature>
<feature type="compositionally biased region" description="Polar residues" evidence="2">
    <location>
        <begin position="546"/>
        <end position="556"/>
    </location>
</feature>
<keyword evidence="1" id="KW-0732">Signal</keyword>
<protein>
    <submittedName>
        <fullName evidence="4">Peptidoglycan DD-metalloendopeptidase family protein</fullName>
    </submittedName>
</protein>
<sequence>MSEFYTVKKGDTLWGIAKHYNIHVSDLASINHLRGNAVHHLRLGQKIYLKEHPKDLKTYETKLTIKLFDLAFKPIKKATLRVEYDGKKETIFVHDGVSNELFIEDHAKGLKVYFKNLKEEFDLVADHKKVSIGNKVLKLTSRKVLVEGSYHPKEGVQHTSTDSIKRNLRKAGKEILEHTRQVQDKMPKPQAPTVPVHTEAQPATSKTAVPESPKTTTPTIKPKPPAQPVLGAPKVKTPPPVNEQKRTDHGNSTHVVAVHFSEDNFIIIPENEKYRGYIFAAAKRHNLTPHSLAALINAEAAKLNDRGEWNPKSKVPPPGTAAGLTQFLDGTWLGMAADPNSLVGQYVATKYPNVKPKDLSAFLKKNSHIKQQVLDLRFNPEMSIDAAGAYARANLKGLQKYVPSVGQLQDAEALAKLAYLLHHEGLAGTKTIIKDNLTETRAHELLNTQLVYTNKKTKELVTKRRDILLKRYHNDPIKAYKSWLMDYVNKNIRIEKFYTKDENNQTTYISLDFEEVLVQLNPQYQRVGEAAPLQQAKSTVHAKPHSQPSEPAKQTIQPQPQSQQPSGAVGGENGWFDPVRVCKLRTKRLTSVKGSTFGMVRKDKDGKLKPHQGIDLEAEPGTDIFAVCGGTIVMAVKDSSTKGYGWQILLMVNVADLPPKHQVYAKRLVGNQEQIYFFYAHLSKIDVAIDKPVQAGQKLGQTGCTGNAFNMPSIATGAHLHFEVRVTKERVSGLNGRVDPLPFISSKLL</sequence>
<dbReference type="PANTHER" id="PTHR21666:SF289">
    <property type="entry name" value="L-ALA--D-GLU ENDOPEPTIDASE"/>
    <property type="match status" value="1"/>
</dbReference>
<comment type="caution">
    <text evidence="4">The sequence shown here is derived from an EMBL/GenBank/DDBJ whole genome shotgun (WGS) entry which is preliminary data.</text>
</comment>
<dbReference type="Pfam" id="PF01551">
    <property type="entry name" value="Peptidase_M23"/>
    <property type="match status" value="1"/>
</dbReference>
<reference evidence="4 5" key="1">
    <citation type="submission" date="2019-08" db="EMBL/GenBank/DDBJ databases">
        <title>Five species of Acinetobacter isolated from floral nectar and animal pollinators.</title>
        <authorList>
            <person name="Hendry T.A."/>
        </authorList>
    </citation>
    <scope>NUCLEOTIDE SEQUENCE [LARGE SCALE GENOMIC DNA]</scope>
    <source>
        <strain evidence="4 5">MD18.27</strain>
    </source>
</reference>
<dbReference type="InterPro" id="IPR018392">
    <property type="entry name" value="LysM"/>
</dbReference>
<dbReference type="PROSITE" id="PS51782">
    <property type="entry name" value="LYSM"/>
    <property type="match status" value="1"/>
</dbReference>
<dbReference type="Pfam" id="PF01476">
    <property type="entry name" value="LysM"/>
    <property type="match status" value="1"/>
</dbReference>
<organism evidence="4 5">
    <name type="scientific">Acinetobacter pollinis</name>
    <dbReference type="NCBI Taxonomy" id="2605270"/>
    <lineage>
        <taxon>Bacteria</taxon>
        <taxon>Pseudomonadati</taxon>
        <taxon>Pseudomonadota</taxon>
        <taxon>Gammaproteobacteria</taxon>
        <taxon>Moraxellales</taxon>
        <taxon>Moraxellaceae</taxon>
        <taxon>Acinetobacter</taxon>
    </lineage>
</organism>